<keyword evidence="1" id="KW-1133">Transmembrane helix</keyword>
<keyword evidence="1" id="KW-0472">Membrane</keyword>
<dbReference type="EMBL" id="NWZY01000056">
    <property type="protein sequence ID" value="RQK75692.1"/>
    <property type="molecule type" value="Genomic_DNA"/>
</dbReference>
<reference evidence="2 3" key="1">
    <citation type="submission" date="2017-09" db="EMBL/GenBank/DDBJ databases">
        <title>Phenotypic and genotypic characterization of Colombian isolates of Neisseria meningitidis recovered from invasive disease.</title>
        <authorList>
            <person name="Duarte C."/>
            <person name="Gabastou J.M."/>
            <person name="Moreno J."/>
        </authorList>
    </citation>
    <scope>NUCLEOTIDE SEQUENCE [LARGE SCALE GENOMIC DNA]</scope>
    <source>
        <strain evidence="2 3">INS-Nm1012</strain>
    </source>
</reference>
<proteinExistence type="predicted"/>
<feature type="transmembrane region" description="Helical" evidence="1">
    <location>
        <begin position="41"/>
        <end position="60"/>
    </location>
</feature>
<dbReference type="Proteomes" id="UP000283666">
    <property type="component" value="Unassembled WGS sequence"/>
</dbReference>
<dbReference type="AlphaFoldDB" id="A0A425AZP1"/>
<feature type="transmembrane region" description="Helical" evidence="1">
    <location>
        <begin position="66"/>
        <end position="84"/>
    </location>
</feature>
<feature type="non-terminal residue" evidence="2">
    <location>
        <position position="86"/>
    </location>
</feature>
<organism evidence="2 3">
    <name type="scientific">Neisseria meningitidis</name>
    <dbReference type="NCBI Taxonomy" id="487"/>
    <lineage>
        <taxon>Bacteria</taxon>
        <taxon>Pseudomonadati</taxon>
        <taxon>Pseudomonadota</taxon>
        <taxon>Betaproteobacteria</taxon>
        <taxon>Neisseriales</taxon>
        <taxon>Neisseriaceae</taxon>
        <taxon>Neisseria</taxon>
    </lineage>
</organism>
<keyword evidence="1" id="KW-0812">Transmembrane</keyword>
<gene>
    <name evidence="2" type="ORF">COH52_12535</name>
</gene>
<name>A0A425AZP1_NEIME</name>
<protein>
    <submittedName>
        <fullName evidence="2">Uncharacterized protein</fullName>
    </submittedName>
</protein>
<accession>A0A425AZP1</accession>
<evidence type="ECO:0000256" key="1">
    <source>
        <dbReference type="SAM" id="Phobius"/>
    </source>
</evidence>
<sequence length="86" mass="10574">MVARRQRRKQIRIDCRRCRSAPQILICKDWYQQKACRQTGFFLFGFFLFGFFLFGFFLFGFFLFGFFLFGFFLFGFFLFGFFLFGF</sequence>
<evidence type="ECO:0000313" key="3">
    <source>
        <dbReference type="Proteomes" id="UP000283666"/>
    </source>
</evidence>
<comment type="caution">
    <text evidence="2">The sequence shown here is derived from an EMBL/GenBank/DDBJ whole genome shotgun (WGS) entry which is preliminary data.</text>
</comment>
<evidence type="ECO:0000313" key="2">
    <source>
        <dbReference type="EMBL" id="RQK75692.1"/>
    </source>
</evidence>